<comment type="caution">
    <text evidence="1">The sequence shown here is derived from an EMBL/GenBank/DDBJ whole genome shotgun (WGS) entry which is preliminary data.</text>
</comment>
<dbReference type="AlphaFoldDB" id="A0AA40FZJ2"/>
<accession>A0AA40FZJ2</accession>
<evidence type="ECO:0000313" key="2">
    <source>
        <dbReference type="Proteomes" id="UP001177670"/>
    </source>
</evidence>
<reference evidence="1" key="1">
    <citation type="submission" date="2021-10" db="EMBL/GenBank/DDBJ databases">
        <title>Melipona bicolor Genome sequencing and assembly.</title>
        <authorList>
            <person name="Araujo N.S."/>
            <person name="Arias M.C."/>
        </authorList>
    </citation>
    <scope>NUCLEOTIDE SEQUENCE</scope>
    <source>
        <strain evidence="1">USP_2M_L1-L4_2017</strain>
        <tissue evidence="1">Whole body</tissue>
    </source>
</reference>
<evidence type="ECO:0000313" key="1">
    <source>
        <dbReference type="EMBL" id="KAK1128227.1"/>
    </source>
</evidence>
<keyword evidence="2" id="KW-1185">Reference proteome</keyword>
<organism evidence="1 2">
    <name type="scientific">Melipona bicolor</name>
    <dbReference type="NCBI Taxonomy" id="60889"/>
    <lineage>
        <taxon>Eukaryota</taxon>
        <taxon>Metazoa</taxon>
        <taxon>Ecdysozoa</taxon>
        <taxon>Arthropoda</taxon>
        <taxon>Hexapoda</taxon>
        <taxon>Insecta</taxon>
        <taxon>Pterygota</taxon>
        <taxon>Neoptera</taxon>
        <taxon>Endopterygota</taxon>
        <taxon>Hymenoptera</taxon>
        <taxon>Apocrita</taxon>
        <taxon>Aculeata</taxon>
        <taxon>Apoidea</taxon>
        <taxon>Anthophila</taxon>
        <taxon>Apidae</taxon>
        <taxon>Melipona</taxon>
    </lineage>
</organism>
<gene>
    <name evidence="1" type="ORF">K0M31_002698</name>
</gene>
<sequence length="203" mass="23630">MRKLKQSFAEGGVLHITRRGVNSILTGRDFEVSVTEERMKTAREKKRKNRISERCSYLMGTKLPSTMEEANEMKRSRGDKLERKPVYTVYTNDRLLERCANEEIEESFVTLYSLYEPKVKFGKTLRPMLVDRSQPRIRPIVSLYFSTSDDVIYDTIRTPFYRFDVISPVVLNRRRANVVIPVDVVSRKVSGWVARLMVTLIGN</sequence>
<proteinExistence type="predicted"/>
<name>A0AA40FZJ2_9HYME</name>
<dbReference type="EMBL" id="JAHYIQ010000010">
    <property type="protein sequence ID" value="KAK1128227.1"/>
    <property type="molecule type" value="Genomic_DNA"/>
</dbReference>
<dbReference type="Proteomes" id="UP001177670">
    <property type="component" value="Unassembled WGS sequence"/>
</dbReference>
<protein>
    <submittedName>
        <fullName evidence="1">Uncharacterized protein</fullName>
    </submittedName>
</protein>